<dbReference type="AlphaFoldDB" id="A0AAE3WC74"/>
<keyword evidence="1" id="KW-0472">Membrane</keyword>
<evidence type="ECO:0000259" key="2">
    <source>
        <dbReference type="Pfam" id="PF14242"/>
    </source>
</evidence>
<comment type="caution">
    <text evidence="3">The sequence shown here is derived from an EMBL/GenBank/DDBJ whole genome shotgun (WGS) entry which is preliminary data.</text>
</comment>
<evidence type="ECO:0000313" key="4">
    <source>
        <dbReference type="Proteomes" id="UP001226762"/>
    </source>
</evidence>
<keyword evidence="1" id="KW-0812">Transmembrane</keyword>
<accession>A0AAE3WC74</accession>
<keyword evidence="4" id="KW-1185">Reference proteome</keyword>
<feature type="transmembrane region" description="Helical" evidence="1">
    <location>
        <begin position="69"/>
        <end position="92"/>
    </location>
</feature>
<dbReference type="RefSeq" id="WP_306735293.1">
    <property type="nucleotide sequence ID" value="NZ_JANHAX010000002.1"/>
</dbReference>
<evidence type="ECO:0000256" key="1">
    <source>
        <dbReference type="SAM" id="Phobius"/>
    </source>
</evidence>
<protein>
    <submittedName>
        <fullName evidence="3">DUF4342 domain-containing protein</fullName>
    </submittedName>
</protein>
<organism evidence="3 4">
    <name type="scientific">Marimonas arenosa</name>
    <dbReference type="NCBI Taxonomy" id="1795305"/>
    <lineage>
        <taxon>Bacteria</taxon>
        <taxon>Pseudomonadati</taxon>
        <taxon>Pseudomonadota</taxon>
        <taxon>Alphaproteobacteria</taxon>
        <taxon>Rhodobacterales</taxon>
        <taxon>Paracoccaceae</taxon>
        <taxon>Marimonas</taxon>
    </lineage>
</organism>
<dbReference type="Pfam" id="PF14242">
    <property type="entry name" value="DUF4342"/>
    <property type="match status" value="1"/>
</dbReference>
<name>A0AAE3WC74_9RHOB</name>
<evidence type="ECO:0000313" key="3">
    <source>
        <dbReference type="EMBL" id="MDQ2090027.1"/>
    </source>
</evidence>
<dbReference type="EMBL" id="JANHAX010000002">
    <property type="protein sequence ID" value="MDQ2090027.1"/>
    <property type="molecule type" value="Genomic_DNA"/>
</dbReference>
<sequence length="116" mass="12195">MSDARQNGEKNVETNAEKKTTWVEEIEVAGEQLVDFVKKMAAEGQVRRLRILEPDGDIAVDIPLTVGAIAGGAVVIAAPVLAVLGALAAFVAKVKVEIIRDEEAPQQETGESGGEG</sequence>
<dbReference type="Proteomes" id="UP001226762">
    <property type="component" value="Unassembled WGS sequence"/>
</dbReference>
<dbReference type="InterPro" id="IPR025642">
    <property type="entry name" value="DUF4342"/>
</dbReference>
<feature type="domain" description="DUF4342" evidence="2">
    <location>
        <begin position="20"/>
        <end position="100"/>
    </location>
</feature>
<keyword evidence="1" id="KW-1133">Transmembrane helix</keyword>
<reference evidence="3" key="2">
    <citation type="submission" date="2023-02" db="EMBL/GenBank/DDBJ databases">
        <title>'Rhodoalgimonas zhirmunskyi' gen. nov., isolated from a red alga.</title>
        <authorList>
            <person name="Nedashkovskaya O.I."/>
            <person name="Otstavnykh N.Y."/>
            <person name="Bystritskaya E.P."/>
            <person name="Balabanova L.A."/>
            <person name="Isaeva M.P."/>
        </authorList>
    </citation>
    <scope>NUCLEOTIDE SEQUENCE</scope>
    <source>
        <strain evidence="3">KCTC 52189</strain>
    </source>
</reference>
<proteinExistence type="predicted"/>
<gene>
    <name evidence="3" type="ORF">NO357_08975</name>
</gene>
<reference evidence="3" key="1">
    <citation type="submission" date="2022-07" db="EMBL/GenBank/DDBJ databases">
        <authorList>
            <person name="Otstavnykh N."/>
            <person name="Isaeva M."/>
            <person name="Bystritskaya E."/>
        </authorList>
    </citation>
    <scope>NUCLEOTIDE SEQUENCE</scope>
    <source>
        <strain evidence="3">KCTC 52189</strain>
    </source>
</reference>